<accession>A0ABW3MI40</accession>
<keyword evidence="3" id="KW-0285">Flavoprotein</keyword>
<evidence type="ECO:0000256" key="4">
    <source>
        <dbReference type="ARBA" id="ARBA00022827"/>
    </source>
</evidence>
<dbReference type="Proteomes" id="UP001597045">
    <property type="component" value="Unassembled WGS sequence"/>
</dbReference>
<dbReference type="Pfam" id="PF05199">
    <property type="entry name" value="GMC_oxred_C"/>
    <property type="match status" value="1"/>
</dbReference>
<keyword evidence="4" id="KW-0274">FAD</keyword>
<dbReference type="EMBL" id="JBHTIS010001771">
    <property type="protein sequence ID" value="MFD1048745.1"/>
    <property type="molecule type" value="Genomic_DNA"/>
</dbReference>
<feature type="domain" description="Glucose-methanol-choline oxidoreductase N-terminal" evidence="5">
    <location>
        <begin position="142"/>
        <end position="156"/>
    </location>
</feature>
<feature type="non-terminal residue" evidence="6">
    <location>
        <position position="367"/>
    </location>
</feature>
<name>A0ABW3MI40_9PSEU</name>
<dbReference type="InterPro" id="IPR000172">
    <property type="entry name" value="GMC_OxRdtase_N"/>
</dbReference>
<comment type="caution">
    <text evidence="6">The sequence shown here is derived from an EMBL/GenBank/DDBJ whole genome shotgun (WGS) entry which is preliminary data.</text>
</comment>
<dbReference type="InterPro" id="IPR007867">
    <property type="entry name" value="GMC_OxRtase_C"/>
</dbReference>
<proteinExistence type="inferred from homology"/>
<comment type="similarity">
    <text evidence="2">Belongs to the GMC oxidoreductase family.</text>
</comment>
<gene>
    <name evidence="6" type="ORF">ACFQ1S_26050</name>
</gene>
<dbReference type="PANTHER" id="PTHR11552:SF147">
    <property type="entry name" value="CHOLINE DEHYDROGENASE, MITOCHONDRIAL"/>
    <property type="match status" value="1"/>
</dbReference>
<dbReference type="Pfam" id="PF00732">
    <property type="entry name" value="GMC_oxred_N"/>
    <property type="match status" value="1"/>
</dbReference>
<sequence>MIWVRGAPADYDGWAQPGWTWPEVAPLFDRIENDLLETVPNLPLHPIQQSILDAAIQCGLPFNPDYNSGVQDGVSVERITATAGPTRLTTWRAYAKPSTVTVHTGAHVHRLVITRGRCTGVVATIDNTTQELSADLVVLSAGALGSPTILLRSGIGPASGLPVGHNLHDHLLAPVIFTTDSREVVPDPNQSPTQVHWFWRSDPDLTVPDTQPICFSVPMYEPWMTGPPTGFSLMAGIVTPRGRGTLTLDEQGNPLIDLAALEDPADLASLVASVNQCREVGHAITGDWGVRELYPCGADVEDYVRRTVVTYHHQVGTCAMGTVVDPTLKVHGVEGLRVADASVMPKVTTGNTNAPAVLIGEQAARFI</sequence>
<organism evidence="6 7">
    <name type="scientific">Kibdelosporangium lantanae</name>
    <dbReference type="NCBI Taxonomy" id="1497396"/>
    <lineage>
        <taxon>Bacteria</taxon>
        <taxon>Bacillati</taxon>
        <taxon>Actinomycetota</taxon>
        <taxon>Actinomycetes</taxon>
        <taxon>Pseudonocardiales</taxon>
        <taxon>Pseudonocardiaceae</taxon>
        <taxon>Kibdelosporangium</taxon>
    </lineage>
</organism>
<dbReference type="PANTHER" id="PTHR11552">
    <property type="entry name" value="GLUCOSE-METHANOL-CHOLINE GMC OXIDOREDUCTASE"/>
    <property type="match status" value="1"/>
</dbReference>
<dbReference type="InterPro" id="IPR036188">
    <property type="entry name" value="FAD/NAD-bd_sf"/>
</dbReference>
<comment type="cofactor">
    <cofactor evidence="1">
        <name>FAD</name>
        <dbReference type="ChEBI" id="CHEBI:57692"/>
    </cofactor>
</comment>
<evidence type="ECO:0000259" key="5">
    <source>
        <dbReference type="PROSITE" id="PS00624"/>
    </source>
</evidence>
<dbReference type="InterPro" id="IPR012132">
    <property type="entry name" value="GMC_OxRdtase"/>
</dbReference>
<evidence type="ECO:0000313" key="6">
    <source>
        <dbReference type="EMBL" id="MFD1048745.1"/>
    </source>
</evidence>
<protein>
    <submittedName>
        <fullName evidence="6">GMC family oxidoreductase</fullName>
    </submittedName>
</protein>
<dbReference type="Gene3D" id="3.50.50.60">
    <property type="entry name" value="FAD/NAD(P)-binding domain"/>
    <property type="match status" value="1"/>
</dbReference>
<dbReference type="PROSITE" id="PS00624">
    <property type="entry name" value="GMC_OXRED_2"/>
    <property type="match status" value="1"/>
</dbReference>
<dbReference type="Gene3D" id="3.30.560.10">
    <property type="entry name" value="Glucose Oxidase, domain 3"/>
    <property type="match status" value="1"/>
</dbReference>
<dbReference type="SUPFAM" id="SSF54373">
    <property type="entry name" value="FAD-linked reductases, C-terminal domain"/>
    <property type="match status" value="1"/>
</dbReference>
<evidence type="ECO:0000256" key="3">
    <source>
        <dbReference type="ARBA" id="ARBA00022630"/>
    </source>
</evidence>
<reference evidence="7" key="1">
    <citation type="journal article" date="2019" name="Int. J. Syst. Evol. Microbiol.">
        <title>The Global Catalogue of Microorganisms (GCM) 10K type strain sequencing project: providing services to taxonomists for standard genome sequencing and annotation.</title>
        <authorList>
            <consortium name="The Broad Institute Genomics Platform"/>
            <consortium name="The Broad Institute Genome Sequencing Center for Infectious Disease"/>
            <person name="Wu L."/>
            <person name="Ma J."/>
        </authorList>
    </citation>
    <scope>NUCLEOTIDE SEQUENCE [LARGE SCALE GENOMIC DNA]</scope>
    <source>
        <strain evidence="7">JCM 31486</strain>
    </source>
</reference>
<evidence type="ECO:0000256" key="2">
    <source>
        <dbReference type="ARBA" id="ARBA00010790"/>
    </source>
</evidence>
<keyword evidence="7" id="KW-1185">Reference proteome</keyword>
<evidence type="ECO:0000313" key="7">
    <source>
        <dbReference type="Proteomes" id="UP001597045"/>
    </source>
</evidence>
<evidence type="ECO:0000256" key="1">
    <source>
        <dbReference type="ARBA" id="ARBA00001974"/>
    </source>
</evidence>
<dbReference type="SUPFAM" id="SSF51905">
    <property type="entry name" value="FAD/NAD(P)-binding domain"/>
    <property type="match status" value="1"/>
</dbReference>